<feature type="signal peptide" evidence="1">
    <location>
        <begin position="1"/>
        <end position="19"/>
    </location>
</feature>
<sequence length="130" mass="13826">MSAPTFILSILLLLQLLSASPTSAADDSWQLLQKSIGISAMHKQLLRNDRVIMFDRTDFGPSNLLLPNGKCLNDPTDTALQLDCTAHLVATNSGPSPSKPTSGAPRATSCQTVTWSKPVVSTTVNGGSRF</sequence>
<organism evidence="3 4">
    <name type="scientific">Hibiscus syriacus</name>
    <name type="common">Rose of Sharon</name>
    <dbReference type="NCBI Taxonomy" id="106335"/>
    <lineage>
        <taxon>Eukaryota</taxon>
        <taxon>Viridiplantae</taxon>
        <taxon>Streptophyta</taxon>
        <taxon>Embryophyta</taxon>
        <taxon>Tracheophyta</taxon>
        <taxon>Spermatophyta</taxon>
        <taxon>Magnoliopsida</taxon>
        <taxon>eudicotyledons</taxon>
        <taxon>Gunneridae</taxon>
        <taxon>Pentapetalae</taxon>
        <taxon>rosids</taxon>
        <taxon>malvids</taxon>
        <taxon>Malvales</taxon>
        <taxon>Malvaceae</taxon>
        <taxon>Malvoideae</taxon>
        <taxon>Hibiscus</taxon>
    </lineage>
</organism>
<evidence type="ECO:0000259" key="2">
    <source>
        <dbReference type="Pfam" id="PF07250"/>
    </source>
</evidence>
<dbReference type="InterPro" id="IPR009880">
    <property type="entry name" value="Glyoxal_oxidase_N"/>
</dbReference>
<evidence type="ECO:0000256" key="1">
    <source>
        <dbReference type="SAM" id="SignalP"/>
    </source>
</evidence>
<dbReference type="AlphaFoldDB" id="A0A6A3BLB9"/>
<evidence type="ECO:0000313" key="3">
    <source>
        <dbReference type="EMBL" id="KAE8717414.1"/>
    </source>
</evidence>
<protein>
    <recommendedName>
        <fullName evidence="2">Glyoxal oxidase N-terminal domain-containing protein</fullName>
    </recommendedName>
</protein>
<keyword evidence="4" id="KW-1185">Reference proteome</keyword>
<feature type="domain" description="Glyoxal oxidase N-terminal" evidence="2">
    <location>
        <begin position="41"/>
        <end position="93"/>
    </location>
</feature>
<comment type="caution">
    <text evidence="3">The sequence shown here is derived from an EMBL/GenBank/DDBJ whole genome shotgun (WGS) entry which is preliminary data.</text>
</comment>
<reference evidence="3" key="1">
    <citation type="submission" date="2019-09" db="EMBL/GenBank/DDBJ databases">
        <title>Draft genome information of white flower Hibiscus syriacus.</title>
        <authorList>
            <person name="Kim Y.-M."/>
        </authorList>
    </citation>
    <scope>NUCLEOTIDE SEQUENCE [LARGE SCALE GENOMIC DNA]</scope>
    <source>
        <strain evidence="3">YM2019G1</strain>
    </source>
</reference>
<evidence type="ECO:0000313" key="4">
    <source>
        <dbReference type="Proteomes" id="UP000436088"/>
    </source>
</evidence>
<gene>
    <name evidence="3" type="ORF">F3Y22_tig00110045pilonHSYRG00012</name>
</gene>
<dbReference type="PANTHER" id="PTHR32208">
    <property type="entry name" value="SECRETED PROTEIN-RELATED"/>
    <property type="match status" value="1"/>
</dbReference>
<keyword evidence="1" id="KW-0732">Signal</keyword>
<dbReference type="PANTHER" id="PTHR32208:SF62">
    <property type="entry name" value="OXIDASE, PUTATIVE, EXPRESSED-RELATED"/>
    <property type="match status" value="1"/>
</dbReference>
<name>A0A6A3BLB9_HIBSY</name>
<accession>A0A6A3BLB9</accession>
<dbReference type="Proteomes" id="UP000436088">
    <property type="component" value="Unassembled WGS sequence"/>
</dbReference>
<proteinExistence type="predicted"/>
<feature type="chain" id="PRO_5025327927" description="Glyoxal oxidase N-terminal domain-containing protein" evidence="1">
    <location>
        <begin position="20"/>
        <end position="130"/>
    </location>
</feature>
<dbReference type="Pfam" id="PF07250">
    <property type="entry name" value="Glyoxal_oxid_N"/>
    <property type="match status" value="1"/>
</dbReference>
<dbReference type="EMBL" id="VEPZ02000824">
    <property type="protein sequence ID" value="KAE8717414.1"/>
    <property type="molecule type" value="Genomic_DNA"/>
</dbReference>